<keyword evidence="2" id="KW-0732">Signal</keyword>
<dbReference type="OMA" id="EWRMRTE"/>
<keyword evidence="5" id="KW-1185">Reference proteome</keyword>
<evidence type="ECO:0000259" key="3">
    <source>
        <dbReference type="PROSITE" id="PS50948"/>
    </source>
</evidence>
<accession>A0A0N4WAT5</accession>
<feature type="domain" description="Apple" evidence="3">
    <location>
        <begin position="26"/>
        <end position="103"/>
    </location>
</feature>
<dbReference type="EMBL" id="UZAF01016677">
    <property type="protein sequence ID" value="VDO32156.1"/>
    <property type="molecule type" value="Genomic_DNA"/>
</dbReference>
<name>A0A0N4WAT5_HAEPC</name>
<dbReference type="STRING" id="6290.A0A0N4WAT5"/>
<dbReference type="OrthoDB" id="5867217at2759"/>
<dbReference type="PROSITE" id="PS50948">
    <property type="entry name" value="PAN"/>
    <property type="match status" value="2"/>
</dbReference>
<dbReference type="GO" id="GO:0009653">
    <property type="term" value="P:anatomical structure morphogenesis"/>
    <property type="evidence" value="ECO:0007669"/>
    <property type="project" value="TreeGrafter"/>
</dbReference>
<feature type="signal peptide" evidence="2">
    <location>
        <begin position="1"/>
        <end position="16"/>
    </location>
</feature>
<dbReference type="PANTHER" id="PTHR47327:SF16">
    <property type="entry name" value="APPLE DOMAIN-CONTAINING PROTEIN"/>
    <property type="match status" value="1"/>
</dbReference>
<dbReference type="Pfam" id="PF00024">
    <property type="entry name" value="PAN_1"/>
    <property type="match status" value="1"/>
</dbReference>
<dbReference type="Gene3D" id="3.50.4.10">
    <property type="entry name" value="Hepatocyte Growth Factor"/>
    <property type="match status" value="1"/>
</dbReference>
<evidence type="ECO:0000313" key="4">
    <source>
        <dbReference type="EMBL" id="VDO32156.1"/>
    </source>
</evidence>
<proteinExistence type="predicted"/>
<protein>
    <submittedName>
        <fullName evidence="6">Apple domain-containing protein</fullName>
    </submittedName>
</protein>
<organism evidence="6">
    <name type="scientific">Haemonchus placei</name>
    <name type="common">Barber's pole worm</name>
    <dbReference type="NCBI Taxonomy" id="6290"/>
    <lineage>
        <taxon>Eukaryota</taxon>
        <taxon>Metazoa</taxon>
        <taxon>Ecdysozoa</taxon>
        <taxon>Nematoda</taxon>
        <taxon>Chromadorea</taxon>
        <taxon>Rhabditida</taxon>
        <taxon>Rhabditina</taxon>
        <taxon>Rhabditomorpha</taxon>
        <taxon>Strongyloidea</taxon>
        <taxon>Trichostrongylidae</taxon>
        <taxon>Haemonchus</taxon>
    </lineage>
</organism>
<dbReference type="SMART" id="SM00473">
    <property type="entry name" value="PAN_AP"/>
    <property type="match status" value="3"/>
</dbReference>
<dbReference type="InterPro" id="IPR003609">
    <property type="entry name" value="Pan_app"/>
</dbReference>
<dbReference type="SUPFAM" id="SSF57414">
    <property type="entry name" value="Hairpin loop containing domain-like"/>
    <property type="match status" value="2"/>
</dbReference>
<feature type="chain" id="PRO_5043123615" evidence="2">
    <location>
        <begin position="17"/>
        <end position="727"/>
    </location>
</feature>
<dbReference type="InterPro" id="IPR052774">
    <property type="entry name" value="Celegans_DevNeuronal_Protein"/>
</dbReference>
<keyword evidence="1" id="KW-0175">Coiled coil</keyword>
<sequence>MVLVPLLLLLLASATAQMDPKALRPCFERYPNYRLVSLKPYHSEWRMRTEESCLQFCSDTRSRCRSIVYDSVQHICHFFLDDGNDFAIPAAKMIYLRVTSRDCLDPGHASGEVSYMDINSREKDMAPPMAMPTPMSMPPMAPMPTVPPGQFIIPATPTESFETTTETPAADTSLEMDMDMFDDFTTPASPFDEAILDNAEEDIELERLQRKNELMRDINGLENQNKRWQSSMEQLVKNTDEFAFKGTRVSPPVRAVKVLPPRIETSTATVHVATVPVKPTEVEPIIERSTTRAPTTTESVLLIKEKLLEKLDVLKQKYPSRYAQYLAEKEKRLGMDSFLSSRLSSNEDILTQIPVDPVETVKTIDNSLSIETAKTIDNSLSIDDAEVVVPMTPIRPKKHRRTKFSGKRIAFSDDHMFSRKIDGADIRRQQQSKLKQVSLSASTSPPFVNKARSFLDMVNNKRDRTHGVKNNVLVENQLDNSATVTITGSDVTGCSKGDTPILMTFENSVGSSSIDSNFVENWEACRQMCQDEASSIASPSSFTYYDDKQCMINTEDEGVNLRPPTMGPYTAQTTLKFCYPDNVSPFHGCANFVGFRDYSLTAEPRELFEGLPPGYDGLKLCTELCVLSAEYSCRSASFEMLDGVCKLYAVDSISAPKSFELSNVQYQLYFENGCSAQPELSLVAKDYVAIERVPMKDQSSRKALQMKPSKLKIHKLDRRRSAFFSKH</sequence>
<gene>
    <name evidence="4" type="ORF">HPLM_LOCUS7514</name>
</gene>
<feature type="coiled-coil region" evidence="1">
    <location>
        <begin position="191"/>
        <end position="238"/>
    </location>
</feature>
<dbReference type="PANTHER" id="PTHR47327">
    <property type="entry name" value="FI18240P1-RELATED"/>
    <property type="match status" value="1"/>
</dbReference>
<reference evidence="4 5" key="2">
    <citation type="submission" date="2018-11" db="EMBL/GenBank/DDBJ databases">
        <authorList>
            <consortium name="Pathogen Informatics"/>
        </authorList>
    </citation>
    <scope>NUCLEOTIDE SEQUENCE [LARGE SCALE GENOMIC DNA]</scope>
    <source>
        <strain evidence="4 5">MHpl1</strain>
    </source>
</reference>
<dbReference type="WBParaSite" id="HPLM_0000752201-mRNA-1">
    <property type="protein sequence ID" value="HPLM_0000752201-mRNA-1"/>
    <property type="gene ID" value="HPLM_0000752201"/>
</dbReference>
<evidence type="ECO:0000256" key="1">
    <source>
        <dbReference type="SAM" id="Coils"/>
    </source>
</evidence>
<evidence type="ECO:0000256" key="2">
    <source>
        <dbReference type="SAM" id="SignalP"/>
    </source>
</evidence>
<dbReference type="Proteomes" id="UP000268014">
    <property type="component" value="Unassembled WGS sequence"/>
</dbReference>
<reference evidence="6" key="1">
    <citation type="submission" date="2017-02" db="UniProtKB">
        <authorList>
            <consortium name="WormBaseParasite"/>
        </authorList>
    </citation>
    <scope>IDENTIFICATION</scope>
</reference>
<dbReference type="AlphaFoldDB" id="A0A0N4WAT5"/>
<evidence type="ECO:0000313" key="6">
    <source>
        <dbReference type="WBParaSite" id="HPLM_0000752201-mRNA-1"/>
    </source>
</evidence>
<evidence type="ECO:0000313" key="5">
    <source>
        <dbReference type="Proteomes" id="UP000268014"/>
    </source>
</evidence>
<feature type="domain" description="Apple" evidence="3">
    <location>
        <begin position="589"/>
        <end position="674"/>
    </location>
</feature>